<evidence type="ECO:0000313" key="1">
    <source>
        <dbReference type="EMBL" id="MCC2168802.1"/>
    </source>
</evidence>
<dbReference type="EMBL" id="JAJEQF010000047">
    <property type="protein sequence ID" value="MCC2168802.1"/>
    <property type="molecule type" value="Genomic_DNA"/>
</dbReference>
<comment type="caution">
    <text evidence="1">The sequence shown here is derived from an EMBL/GenBank/DDBJ whole genome shotgun (WGS) entry which is preliminary data.</text>
</comment>
<name>A0AAE3AZ92_9FIRM</name>
<reference evidence="1 2" key="1">
    <citation type="submission" date="2021-10" db="EMBL/GenBank/DDBJ databases">
        <title>Anaerobic single-cell dispensing facilitates the cultivation of human gut bacteria.</title>
        <authorList>
            <person name="Afrizal A."/>
        </authorList>
    </citation>
    <scope>NUCLEOTIDE SEQUENCE [LARGE SCALE GENOMIC DNA]</scope>
    <source>
        <strain evidence="1 2">CLA-AA-H244</strain>
    </source>
</reference>
<keyword evidence="2" id="KW-1185">Reference proteome</keyword>
<proteinExistence type="predicted"/>
<accession>A0AAE3AZ92</accession>
<dbReference type="AlphaFoldDB" id="A0AAE3AZ92"/>
<evidence type="ECO:0000313" key="2">
    <source>
        <dbReference type="Proteomes" id="UP001199355"/>
    </source>
</evidence>
<dbReference type="Proteomes" id="UP001199355">
    <property type="component" value="Unassembled WGS sequence"/>
</dbReference>
<gene>
    <name evidence="1" type="ORF">LKD45_14095</name>
</gene>
<protein>
    <submittedName>
        <fullName evidence="1">Uncharacterized protein</fullName>
    </submittedName>
</protein>
<sequence length="199" mass="23613">MEHEEVKISGESLKRLSYYNNDIDYFFSGQKKICTELDEKIMRCPKKLWYDYLEIVIWLLNIGMQMDGKSTAHICNKKQLVYLRFWAEKDFSEDAIWYGIRKANGFTQDKMSAVLDIYTKRYRLIEHGRHEAEVDAEILANLYERTGFYPSLTMGNELAILTDVNRLWIDLQDETRKMLNEKLDIMVSLLLKLEDDKCI</sequence>
<organism evidence="1 2">
    <name type="scientific">Gallintestinimicrobium propionicum</name>
    <dbReference type="NCBI Taxonomy" id="2981770"/>
    <lineage>
        <taxon>Bacteria</taxon>
        <taxon>Bacillati</taxon>
        <taxon>Bacillota</taxon>
        <taxon>Clostridia</taxon>
        <taxon>Lachnospirales</taxon>
        <taxon>Lachnospiraceae</taxon>
        <taxon>Gallintestinimicrobium</taxon>
    </lineage>
</organism>
<dbReference type="RefSeq" id="WP_308728903.1">
    <property type="nucleotide sequence ID" value="NZ_JAJEQF010000047.1"/>
</dbReference>